<proteinExistence type="predicted"/>
<name>A0A921L9R6_9LACO</name>
<keyword evidence="1" id="KW-0472">Membrane</keyword>
<feature type="transmembrane region" description="Helical" evidence="1">
    <location>
        <begin position="93"/>
        <end position="118"/>
    </location>
</feature>
<evidence type="ECO:0000256" key="1">
    <source>
        <dbReference type="SAM" id="Phobius"/>
    </source>
</evidence>
<evidence type="ECO:0000313" key="3">
    <source>
        <dbReference type="Proteomes" id="UP000747013"/>
    </source>
</evidence>
<gene>
    <name evidence="2" type="ORF">K8V88_06435</name>
</gene>
<organism evidence="2 3">
    <name type="scientific">Companilactobacillus farciminis</name>
    <dbReference type="NCBI Taxonomy" id="1612"/>
    <lineage>
        <taxon>Bacteria</taxon>
        <taxon>Bacillati</taxon>
        <taxon>Bacillota</taxon>
        <taxon>Bacilli</taxon>
        <taxon>Lactobacillales</taxon>
        <taxon>Lactobacillaceae</taxon>
        <taxon>Companilactobacillus</taxon>
    </lineage>
</organism>
<keyword evidence="1" id="KW-0812">Transmembrane</keyword>
<sequence length="194" mass="21629">MNECRKTFQVGYFLSSTFVTYCLLSIATIDYHNEIERIGFLFFAVMTLISGITAITTIGSILDTTKFSKTYGTQDVDLKPLNTVSSSIMFNEIIIPVTFAAIAFNKSTIATLAIIVIYQFCQYQVFKGDGFMPNLTLELVGIRAYQVTKSSLADSRLEYVFAKKQWLKTERFGTAVNLTGNDNATIGVIKPTKD</sequence>
<dbReference type="EMBL" id="DYWC01000143">
    <property type="protein sequence ID" value="HJF87058.1"/>
    <property type="molecule type" value="Genomic_DNA"/>
</dbReference>
<feature type="transmembrane region" description="Helical" evidence="1">
    <location>
        <begin position="12"/>
        <end position="31"/>
    </location>
</feature>
<accession>A0A921L9R6</accession>
<reference evidence="2" key="2">
    <citation type="submission" date="2021-09" db="EMBL/GenBank/DDBJ databases">
        <authorList>
            <person name="Gilroy R."/>
        </authorList>
    </citation>
    <scope>NUCLEOTIDE SEQUENCE</scope>
    <source>
        <strain evidence="2">7886</strain>
    </source>
</reference>
<reference evidence="2" key="1">
    <citation type="journal article" date="2021" name="PeerJ">
        <title>Extensive microbial diversity within the chicken gut microbiome revealed by metagenomics and culture.</title>
        <authorList>
            <person name="Gilroy R."/>
            <person name="Ravi A."/>
            <person name="Getino M."/>
            <person name="Pursley I."/>
            <person name="Horton D.L."/>
            <person name="Alikhan N.F."/>
            <person name="Baker D."/>
            <person name="Gharbi K."/>
            <person name="Hall N."/>
            <person name="Watson M."/>
            <person name="Adriaenssens E.M."/>
            <person name="Foster-Nyarko E."/>
            <person name="Jarju S."/>
            <person name="Secka A."/>
            <person name="Antonio M."/>
            <person name="Oren A."/>
            <person name="Chaudhuri R.R."/>
            <person name="La Ragione R."/>
            <person name="Hildebrand F."/>
            <person name="Pallen M.J."/>
        </authorList>
    </citation>
    <scope>NUCLEOTIDE SEQUENCE</scope>
    <source>
        <strain evidence="2">7886</strain>
    </source>
</reference>
<protein>
    <submittedName>
        <fullName evidence="2">Uncharacterized protein</fullName>
    </submittedName>
</protein>
<dbReference type="Proteomes" id="UP000747013">
    <property type="component" value="Unassembled WGS sequence"/>
</dbReference>
<comment type="caution">
    <text evidence="2">The sequence shown here is derived from an EMBL/GenBank/DDBJ whole genome shotgun (WGS) entry which is preliminary data.</text>
</comment>
<keyword evidence="1" id="KW-1133">Transmembrane helix</keyword>
<dbReference type="AlphaFoldDB" id="A0A921L9R6"/>
<evidence type="ECO:0000313" key="2">
    <source>
        <dbReference type="EMBL" id="HJF87058.1"/>
    </source>
</evidence>
<feature type="transmembrane region" description="Helical" evidence="1">
    <location>
        <begin position="38"/>
        <end position="62"/>
    </location>
</feature>